<dbReference type="PANTHER" id="PTHR43811">
    <property type="entry name" value="FKBP-TYPE PEPTIDYL-PROLYL CIS-TRANS ISOMERASE FKPA"/>
    <property type="match status" value="1"/>
</dbReference>
<dbReference type="RefSeq" id="WP_006947303.1">
    <property type="nucleotide sequence ID" value="NZ_CAKZHM010000104.1"/>
</dbReference>
<keyword evidence="4 5" id="KW-0413">Isomerase</keyword>
<dbReference type="Gene3D" id="3.10.50.40">
    <property type="match status" value="1"/>
</dbReference>
<evidence type="ECO:0000256" key="1">
    <source>
        <dbReference type="ARBA" id="ARBA00000971"/>
    </source>
</evidence>
<protein>
    <recommendedName>
        <fullName evidence="6">Peptidyl-prolyl cis-trans isomerase</fullName>
        <ecNumber evidence="6">5.2.1.8</ecNumber>
    </recommendedName>
</protein>
<dbReference type="AlphaFoldDB" id="A0A075JEV6"/>
<dbReference type="EC" id="5.2.1.8" evidence="6"/>
<dbReference type="FunFam" id="3.10.50.40:FF:000006">
    <property type="entry name" value="Peptidyl-prolyl cis-trans isomerase"/>
    <property type="match status" value="1"/>
</dbReference>
<proteinExistence type="inferred from homology"/>
<dbReference type="STRING" id="1274.HX89_07355"/>
<evidence type="ECO:0000256" key="3">
    <source>
        <dbReference type="ARBA" id="ARBA00023110"/>
    </source>
</evidence>
<dbReference type="OrthoDB" id="25996at2"/>
<dbReference type="SUPFAM" id="SSF54534">
    <property type="entry name" value="FKBP-like"/>
    <property type="match status" value="1"/>
</dbReference>
<comment type="catalytic activity">
    <reaction evidence="1 5 6">
        <text>[protein]-peptidylproline (omega=180) = [protein]-peptidylproline (omega=0)</text>
        <dbReference type="Rhea" id="RHEA:16237"/>
        <dbReference type="Rhea" id="RHEA-COMP:10747"/>
        <dbReference type="Rhea" id="RHEA-COMP:10748"/>
        <dbReference type="ChEBI" id="CHEBI:83833"/>
        <dbReference type="ChEBI" id="CHEBI:83834"/>
        <dbReference type="EC" id="5.2.1.8"/>
    </reaction>
</comment>
<evidence type="ECO:0000256" key="6">
    <source>
        <dbReference type="RuleBase" id="RU003915"/>
    </source>
</evidence>
<reference evidence="7 8" key="1">
    <citation type="submission" date="2014-07" db="EMBL/GenBank/DDBJ databases">
        <title>Genome Sequencing of Dermacoccus nishinomiyaensis.</title>
        <authorList>
            <person name="Hong K.W."/>
            <person name="Chan K.G."/>
        </authorList>
    </citation>
    <scope>NUCLEOTIDE SEQUENCE [LARGE SCALE GENOMIC DNA]</scope>
    <source>
        <strain evidence="7 8">M25</strain>
    </source>
</reference>
<comment type="similarity">
    <text evidence="2 6">Belongs to the FKBP-type PPIase family.</text>
</comment>
<dbReference type="Proteomes" id="UP000027986">
    <property type="component" value="Chromosome"/>
</dbReference>
<dbReference type="EMBL" id="CP008889">
    <property type="protein sequence ID" value="AIF40786.1"/>
    <property type="molecule type" value="Genomic_DNA"/>
</dbReference>
<dbReference type="InterPro" id="IPR046357">
    <property type="entry name" value="PPIase_dom_sf"/>
</dbReference>
<accession>A0A075JEV6</accession>
<dbReference type="GO" id="GO:0003755">
    <property type="term" value="F:peptidyl-prolyl cis-trans isomerase activity"/>
    <property type="evidence" value="ECO:0007669"/>
    <property type="project" value="UniProtKB-UniRule"/>
</dbReference>
<dbReference type="InterPro" id="IPR001179">
    <property type="entry name" value="PPIase_FKBP_dom"/>
</dbReference>
<dbReference type="PROSITE" id="PS50059">
    <property type="entry name" value="FKBP_PPIASE"/>
    <property type="match status" value="1"/>
</dbReference>
<dbReference type="HOGENOM" id="CLU_013615_12_0_11"/>
<organism evidence="7 8">
    <name type="scientific">Dermacoccus nishinomiyaensis</name>
    <dbReference type="NCBI Taxonomy" id="1274"/>
    <lineage>
        <taxon>Bacteria</taxon>
        <taxon>Bacillati</taxon>
        <taxon>Actinomycetota</taxon>
        <taxon>Actinomycetes</taxon>
        <taxon>Micrococcales</taxon>
        <taxon>Dermacoccaceae</taxon>
        <taxon>Dermacoccus</taxon>
    </lineage>
</organism>
<evidence type="ECO:0000256" key="4">
    <source>
        <dbReference type="ARBA" id="ARBA00023235"/>
    </source>
</evidence>
<dbReference type="GeneID" id="41840970"/>
<evidence type="ECO:0000313" key="7">
    <source>
        <dbReference type="EMBL" id="AIF40786.1"/>
    </source>
</evidence>
<dbReference type="Pfam" id="PF00254">
    <property type="entry name" value="FKBP_C"/>
    <property type="match status" value="1"/>
</dbReference>
<name>A0A075JEV6_9MICO</name>
<sequence>MGFDPKTTKPEIDFPGDTPPAELVVEDITVGDGATVEAGDIIKAHYVGVSWSTGEEFDASWNRGEPLEFTAGVGQVIQGWDEGLLGMKVGGRRKIIIPPALGYGERGAGASIGPNETLIFVVDLVSTNKPGAGRSFGLR</sequence>
<dbReference type="KEGG" id="dni:HX89_07355"/>
<dbReference type="PANTHER" id="PTHR43811:SF19">
    <property type="entry name" value="39 KDA FK506-BINDING NUCLEAR PROTEIN"/>
    <property type="match status" value="1"/>
</dbReference>
<evidence type="ECO:0000256" key="2">
    <source>
        <dbReference type="ARBA" id="ARBA00006577"/>
    </source>
</evidence>
<keyword evidence="3 5" id="KW-0697">Rotamase</keyword>
<dbReference type="eggNOG" id="COG0545">
    <property type="taxonomic scope" value="Bacteria"/>
</dbReference>
<evidence type="ECO:0000313" key="8">
    <source>
        <dbReference type="Proteomes" id="UP000027986"/>
    </source>
</evidence>
<keyword evidence="8" id="KW-1185">Reference proteome</keyword>
<evidence type="ECO:0000256" key="5">
    <source>
        <dbReference type="PROSITE-ProRule" id="PRU00277"/>
    </source>
</evidence>
<gene>
    <name evidence="7" type="ORF">HX89_07355</name>
</gene>